<dbReference type="PIRSF" id="PIRSF036428">
    <property type="entry name" value="CobL"/>
    <property type="match status" value="1"/>
</dbReference>
<reference evidence="7 8" key="1">
    <citation type="submission" date="2023-11" db="EMBL/GenBank/DDBJ databases">
        <title>MicrobeMod: A computational toolkit for identifying prokaryotic methylation and restriction-modification with nanopore sequencing.</title>
        <authorList>
            <person name="Crits-Christoph A."/>
            <person name="Kang S.C."/>
            <person name="Lee H."/>
            <person name="Ostrov N."/>
        </authorList>
    </citation>
    <scope>NUCLEOTIDE SEQUENCE [LARGE SCALE GENOMIC DNA]</scope>
    <source>
        <strain evidence="7 8">DSMZ 700</strain>
    </source>
</reference>
<dbReference type="GO" id="GO:0032259">
    <property type="term" value="P:methylation"/>
    <property type="evidence" value="ECO:0007669"/>
    <property type="project" value="UniProtKB-KW"/>
</dbReference>
<dbReference type="InterPro" id="IPR006365">
    <property type="entry name" value="Cbl_synth_CobL"/>
</dbReference>
<dbReference type="AlphaFoldDB" id="A0AAW9DQZ8"/>
<feature type="domain" description="Tetrapyrrole methylase" evidence="6">
    <location>
        <begin position="5"/>
        <end position="182"/>
    </location>
</feature>
<gene>
    <name evidence="7" type="primary">cbiE</name>
    <name evidence="7" type="ORF">SIL87_10150</name>
</gene>
<dbReference type="Proteomes" id="UP001279553">
    <property type="component" value="Unassembled WGS sequence"/>
</dbReference>
<evidence type="ECO:0000256" key="1">
    <source>
        <dbReference type="ARBA" id="ARBA00004953"/>
    </source>
</evidence>
<keyword evidence="8" id="KW-1185">Reference proteome</keyword>
<dbReference type="Gene3D" id="3.40.50.150">
    <property type="entry name" value="Vaccinia Virus protein VP39"/>
    <property type="match status" value="1"/>
</dbReference>
<dbReference type="GO" id="GO:0008276">
    <property type="term" value="F:protein methyltransferase activity"/>
    <property type="evidence" value="ECO:0007669"/>
    <property type="project" value="InterPro"/>
</dbReference>
<dbReference type="InterPro" id="IPR014008">
    <property type="entry name" value="Cbl_synth_MTase_CbiT"/>
</dbReference>
<dbReference type="Gene3D" id="3.30.950.10">
    <property type="entry name" value="Methyltransferase, Cobalt-precorrin-4 Transmethylase, Domain 2"/>
    <property type="match status" value="1"/>
</dbReference>
<keyword evidence="3" id="KW-0489">Methyltransferase</keyword>
<organism evidence="7 8">
    <name type="scientific">Acidiphilium acidophilum</name>
    <name type="common">Thiobacillus acidophilus</name>
    <dbReference type="NCBI Taxonomy" id="76588"/>
    <lineage>
        <taxon>Bacteria</taxon>
        <taxon>Pseudomonadati</taxon>
        <taxon>Pseudomonadota</taxon>
        <taxon>Alphaproteobacteria</taxon>
        <taxon>Acetobacterales</taxon>
        <taxon>Acidocellaceae</taxon>
        <taxon>Acidiphilium</taxon>
    </lineage>
</organism>
<dbReference type="InterPro" id="IPR035996">
    <property type="entry name" value="4pyrrol_Methylase_sf"/>
</dbReference>
<dbReference type="NCBIfam" id="TIGR02469">
    <property type="entry name" value="CbiT"/>
    <property type="match status" value="1"/>
</dbReference>
<dbReference type="InterPro" id="IPR000878">
    <property type="entry name" value="4pyrrol_Mease"/>
</dbReference>
<name>A0AAW9DQZ8_ACIAO</name>
<comment type="pathway">
    <text evidence="1">Cofactor biosynthesis; adenosylcobalamin biosynthesis.</text>
</comment>
<protein>
    <submittedName>
        <fullName evidence="7">Precorrin-6y C5,15-methyltransferase (Decarboxylating) subunit CbiE</fullName>
    </submittedName>
</protein>
<evidence type="ECO:0000256" key="3">
    <source>
        <dbReference type="ARBA" id="ARBA00022603"/>
    </source>
</evidence>
<keyword evidence="5" id="KW-0949">S-adenosyl-L-methionine</keyword>
<comment type="caution">
    <text evidence="7">The sequence shown here is derived from an EMBL/GenBank/DDBJ whole genome shotgun (WGS) entry which is preliminary data.</text>
</comment>
<dbReference type="InterPro" id="IPR050714">
    <property type="entry name" value="Cobalamin_biosynth_MTase"/>
</dbReference>
<dbReference type="GO" id="GO:0009236">
    <property type="term" value="P:cobalamin biosynthetic process"/>
    <property type="evidence" value="ECO:0007669"/>
    <property type="project" value="UniProtKB-KW"/>
</dbReference>
<evidence type="ECO:0000313" key="8">
    <source>
        <dbReference type="Proteomes" id="UP001279553"/>
    </source>
</evidence>
<dbReference type="PANTHER" id="PTHR43182">
    <property type="entry name" value="COBALT-PRECORRIN-6B C(15)-METHYLTRANSFERASE (DECARBOXYLATING)"/>
    <property type="match status" value="1"/>
</dbReference>
<evidence type="ECO:0000259" key="6">
    <source>
        <dbReference type="Pfam" id="PF00590"/>
    </source>
</evidence>
<sequence length="394" mass="40718">MSILGIGEEGIAGLGAAARALIGQAELVVGGARHIALASSLIAGERMVWPRPIGDGVAAIAARRGWAVVVLASGDPFFHGVGSLLARHFSREEYRCVPVASCVSLAAARLGWALQEVIVVSCCGHPVGRVAAHLYAGARLMVLSADETTPGAVMALLRARGFGESRVYVMEALGGARERVREVGFGVMPGGIDRLNLLAIEVAGAGNGVGCVPGLPDDAFAHDGQITKAEIRAVTLAALSPRPGDLLWDVGCGSGSVGIEFLRAHPRNRVVAVERDGVRAARARENAAALGVGHYEVVVGEAPGALAGLAVPDAVFIGGGAGDEVIGVGWQALRAGGRMVVNAVTIETEAALFAAHRRFGGRLTRLGVERLDRVGRMHGFRPGMTVTQWRGVKG</sequence>
<dbReference type="Pfam" id="PF00590">
    <property type="entry name" value="TP_methylase"/>
    <property type="match status" value="1"/>
</dbReference>
<dbReference type="SUPFAM" id="SSF53790">
    <property type="entry name" value="Tetrapyrrole methylase"/>
    <property type="match status" value="1"/>
</dbReference>
<dbReference type="PANTHER" id="PTHR43182:SF1">
    <property type="entry name" value="COBALT-PRECORRIN-7 C(5)-METHYLTRANSFERASE"/>
    <property type="match status" value="1"/>
</dbReference>
<evidence type="ECO:0000256" key="5">
    <source>
        <dbReference type="ARBA" id="ARBA00022691"/>
    </source>
</evidence>
<dbReference type="SUPFAM" id="SSF53335">
    <property type="entry name" value="S-adenosyl-L-methionine-dependent methyltransferases"/>
    <property type="match status" value="1"/>
</dbReference>
<dbReference type="NCBIfam" id="TIGR02467">
    <property type="entry name" value="CbiE"/>
    <property type="match status" value="1"/>
</dbReference>
<dbReference type="EMBL" id="JAWXYB010000018">
    <property type="protein sequence ID" value="MDX5931125.1"/>
    <property type="molecule type" value="Genomic_DNA"/>
</dbReference>
<evidence type="ECO:0000313" key="7">
    <source>
        <dbReference type="EMBL" id="MDX5931125.1"/>
    </source>
</evidence>
<dbReference type="Pfam" id="PF01135">
    <property type="entry name" value="PCMT"/>
    <property type="match status" value="1"/>
</dbReference>
<dbReference type="InterPro" id="IPR029063">
    <property type="entry name" value="SAM-dependent_MTases_sf"/>
</dbReference>
<keyword evidence="2" id="KW-0169">Cobalamin biosynthesis</keyword>
<evidence type="ECO:0000256" key="4">
    <source>
        <dbReference type="ARBA" id="ARBA00022679"/>
    </source>
</evidence>
<keyword evidence="4" id="KW-0808">Transferase</keyword>
<dbReference type="InterPro" id="IPR014777">
    <property type="entry name" value="4pyrrole_Mease_sub1"/>
</dbReference>
<dbReference type="InterPro" id="IPR012818">
    <property type="entry name" value="CbiE"/>
</dbReference>
<proteinExistence type="predicted"/>
<dbReference type="CDD" id="cd11644">
    <property type="entry name" value="Precorrin-6Y-MT"/>
    <property type="match status" value="1"/>
</dbReference>
<dbReference type="Gene3D" id="3.40.1010.10">
    <property type="entry name" value="Cobalt-precorrin-4 Transmethylase, Domain 1"/>
    <property type="match status" value="1"/>
</dbReference>
<evidence type="ECO:0000256" key="2">
    <source>
        <dbReference type="ARBA" id="ARBA00022573"/>
    </source>
</evidence>
<dbReference type="InterPro" id="IPR014776">
    <property type="entry name" value="4pyrrole_Mease_sub2"/>
</dbReference>
<accession>A0AAW9DQZ8</accession>